<evidence type="ECO:0000313" key="2">
    <source>
        <dbReference type="Proteomes" id="UP000837857"/>
    </source>
</evidence>
<accession>A0ABN8IF05</accession>
<sequence>MERRQGTEVGATAVRFNIRFRRAHKDFRQTTWAPRRIRGAEMKDLRASTTRGDITVAFIHDTIIKADI</sequence>
<evidence type="ECO:0000313" key="1">
    <source>
        <dbReference type="EMBL" id="CAH2055982.1"/>
    </source>
</evidence>
<name>A0ABN8IF05_9NEOP</name>
<dbReference type="EMBL" id="OW152834">
    <property type="protein sequence ID" value="CAH2055982.1"/>
    <property type="molecule type" value="Genomic_DNA"/>
</dbReference>
<protein>
    <submittedName>
        <fullName evidence="1">Uncharacterized protein</fullName>
    </submittedName>
</protein>
<keyword evidence="2" id="KW-1185">Reference proteome</keyword>
<proteinExistence type="predicted"/>
<dbReference type="Proteomes" id="UP000837857">
    <property type="component" value="Chromosome 22"/>
</dbReference>
<organism evidence="1 2">
    <name type="scientific">Iphiclides podalirius</name>
    <name type="common">scarce swallowtail</name>
    <dbReference type="NCBI Taxonomy" id="110791"/>
    <lineage>
        <taxon>Eukaryota</taxon>
        <taxon>Metazoa</taxon>
        <taxon>Ecdysozoa</taxon>
        <taxon>Arthropoda</taxon>
        <taxon>Hexapoda</taxon>
        <taxon>Insecta</taxon>
        <taxon>Pterygota</taxon>
        <taxon>Neoptera</taxon>
        <taxon>Endopterygota</taxon>
        <taxon>Lepidoptera</taxon>
        <taxon>Glossata</taxon>
        <taxon>Ditrysia</taxon>
        <taxon>Papilionoidea</taxon>
        <taxon>Papilionidae</taxon>
        <taxon>Papilioninae</taxon>
        <taxon>Iphiclides</taxon>
    </lineage>
</organism>
<gene>
    <name evidence="1" type="ORF">IPOD504_LOCUS9264</name>
</gene>
<reference evidence="1" key="1">
    <citation type="submission" date="2022-03" db="EMBL/GenBank/DDBJ databases">
        <authorList>
            <person name="Martin H S."/>
        </authorList>
    </citation>
    <scope>NUCLEOTIDE SEQUENCE</scope>
</reference>
<feature type="non-terminal residue" evidence="1">
    <location>
        <position position="68"/>
    </location>
</feature>